<sequence>MADVFRDTALGVVLRYVTGNRVLLYPEEKPDFKLPEEWQQQLDRDDDEDLDEDLTDGANYEKNETPALSSPSMTDVENGAVGADKAATITTAGSSGSGSGSGSASGSNSAKGDDDTATAMTGATADEGPYDALRRASTASHSNSIRLHHTKSREETLPFTDERLAVDELHEVQKTQSVPTVPRRVRTRTRKPAGGETKSEKHPPGDAAAAQTAIIVDWYASDDPANPLNWSRTRRVGISTLLCVYTFVVYTSSAIYTTSEAGVMDTFGVGATKAALGLALFVLGYGVGPLIFSPLSEIPAIGRNPVYAVTMVMYVIISLPTALAYGNLAGGHSSGAFGGLLALRFFQGFFGSPCLASGGASLGDMFALLDLPFALVAWVSAAYCGPALGPLLSGFSVPVKGWRWSLLEILWASAPVCVLMLALLPETAAATILLRRAKRLRAVTGSDRFRAPSEVAAEEKAARDPRHGTRSKLAVTTDVVLDALIKPIEITLKDPAVLFVQIYTAIIYGIYYSFFEAFPLVYPGKYGMSSGELGLVFLCVLVACLLGVVAYCVYLGWYLNPRIRASGQFPVAESRLVPALGAAFGPTIGLFIFAWTADHAPQVPWIAPTIGITVYGASVFVVMQCIFVYIPLSYPQYAASLFAANDFFRSAFACGAVLFGRPLYMNLGVGRGTTVLAGLSTIGVLGIWLLYFYGARLRSMSKFALS</sequence>
<feature type="transmembrane region" description="Helical" evidence="6">
    <location>
        <begin position="496"/>
        <end position="515"/>
    </location>
</feature>
<feature type="compositionally biased region" description="Acidic residues" evidence="5">
    <location>
        <begin position="44"/>
        <end position="55"/>
    </location>
</feature>
<feature type="compositionally biased region" description="Low complexity" evidence="5">
    <location>
        <begin position="117"/>
        <end position="126"/>
    </location>
</feature>
<feature type="transmembrane region" description="Helical" evidence="6">
    <location>
        <begin position="576"/>
        <end position="597"/>
    </location>
</feature>
<feature type="compositionally biased region" description="Polar residues" evidence="5">
    <location>
        <begin position="66"/>
        <end position="75"/>
    </location>
</feature>
<feature type="transmembrane region" description="Helical" evidence="6">
    <location>
        <begin position="603"/>
        <end position="630"/>
    </location>
</feature>
<evidence type="ECO:0000256" key="2">
    <source>
        <dbReference type="ARBA" id="ARBA00022692"/>
    </source>
</evidence>
<evidence type="ECO:0000313" key="7">
    <source>
        <dbReference type="EMBL" id="OAA65954.1"/>
    </source>
</evidence>
<feature type="transmembrane region" description="Helical" evidence="6">
    <location>
        <begin position="337"/>
        <end position="356"/>
    </location>
</feature>
<feature type="transmembrane region" description="Helical" evidence="6">
    <location>
        <begin position="672"/>
        <end position="693"/>
    </location>
</feature>
<evidence type="ECO:0000313" key="8">
    <source>
        <dbReference type="Proteomes" id="UP000076874"/>
    </source>
</evidence>
<feature type="region of interest" description="Disordered" evidence="5">
    <location>
        <begin position="173"/>
        <end position="207"/>
    </location>
</feature>
<evidence type="ECO:0000256" key="1">
    <source>
        <dbReference type="ARBA" id="ARBA00004141"/>
    </source>
</evidence>
<keyword evidence="4 6" id="KW-0472">Membrane</keyword>
<comment type="subcellular location">
    <subcellularLocation>
        <location evidence="1">Membrane</location>
        <topology evidence="1">Multi-pass membrane protein</topology>
    </subcellularLocation>
</comment>
<feature type="transmembrane region" description="Helical" evidence="6">
    <location>
        <begin position="236"/>
        <end position="256"/>
    </location>
</feature>
<dbReference type="GO" id="GO:0005886">
    <property type="term" value="C:plasma membrane"/>
    <property type="evidence" value="ECO:0007669"/>
    <property type="project" value="TreeGrafter"/>
</dbReference>
<keyword evidence="2 6" id="KW-0812">Transmembrane</keyword>
<protein>
    <submittedName>
        <fullName evidence="7">Benomyl methotrexate resistance protein</fullName>
    </submittedName>
</protein>
<feature type="region of interest" description="Disordered" evidence="5">
    <location>
        <begin position="90"/>
        <end position="159"/>
    </location>
</feature>
<evidence type="ECO:0000256" key="3">
    <source>
        <dbReference type="ARBA" id="ARBA00022989"/>
    </source>
</evidence>
<dbReference type="OrthoDB" id="3357846at2759"/>
<feature type="transmembrane region" description="Helical" evidence="6">
    <location>
        <begin position="307"/>
        <end position="325"/>
    </location>
</feature>
<dbReference type="CDD" id="cd17323">
    <property type="entry name" value="MFS_Tpo1_MDR_like"/>
    <property type="match status" value="1"/>
</dbReference>
<organism evidence="7 8">
    <name type="scientific">Niveomyces insectorum RCEF 264</name>
    <dbReference type="NCBI Taxonomy" id="1081102"/>
    <lineage>
        <taxon>Eukaryota</taxon>
        <taxon>Fungi</taxon>
        <taxon>Dikarya</taxon>
        <taxon>Ascomycota</taxon>
        <taxon>Pezizomycotina</taxon>
        <taxon>Sordariomycetes</taxon>
        <taxon>Hypocreomycetidae</taxon>
        <taxon>Hypocreales</taxon>
        <taxon>Cordycipitaceae</taxon>
        <taxon>Niveomyces</taxon>
    </lineage>
</organism>
<dbReference type="PANTHER" id="PTHR23502:SF23">
    <property type="entry name" value="FLUCONAZOLE RESISTANCE PROTEIN 1"/>
    <property type="match status" value="1"/>
</dbReference>
<evidence type="ECO:0000256" key="4">
    <source>
        <dbReference type="ARBA" id="ARBA00023136"/>
    </source>
</evidence>
<dbReference type="PANTHER" id="PTHR23502">
    <property type="entry name" value="MAJOR FACILITATOR SUPERFAMILY"/>
    <property type="match status" value="1"/>
</dbReference>
<feature type="transmembrane region" description="Helical" evidence="6">
    <location>
        <begin position="535"/>
        <end position="555"/>
    </location>
</feature>
<dbReference type="GO" id="GO:0015244">
    <property type="term" value="F:fluconazole transmembrane transporter activity"/>
    <property type="evidence" value="ECO:0007669"/>
    <property type="project" value="TreeGrafter"/>
</dbReference>
<dbReference type="SUPFAM" id="SSF103473">
    <property type="entry name" value="MFS general substrate transporter"/>
    <property type="match status" value="1"/>
</dbReference>
<accession>A0A167Y7Y8</accession>
<keyword evidence="8" id="KW-1185">Reference proteome</keyword>
<dbReference type="Pfam" id="PF07690">
    <property type="entry name" value="MFS_1"/>
    <property type="match status" value="1"/>
</dbReference>
<dbReference type="Proteomes" id="UP000076874">
    <property type="component" value="Unassembled WGS sequence"/>
</dbReference>
<feature type="region of interest" description="Disordered" evidence="5">
    <location>
        <begin position="34"/>
        <end position="78"/>
    </location>
</feature>
<feature type="transmembrane region" description="Helical" evidence="6">
    <location>
        <begin position="368"/>
        <end position="389"/>
    </location>
</feature>
<name>A0A167Y7Y8_9HYPO</name>
<dbReference type="STRING" id="1081102.A0A167Y7Y8"/>
<dbReference type="InterPro" id="IPR011701">
    <property type="entry name" value="MFS"/>
</dbReference>
<feature type="transmembrane region" description="Helical" evidence="6">
    <location>
        <begin position="409"/>
        <end position="434"/>
    </location>
</feature>
<evidence type="ECO:0000256" key="6">
    <source>
        <dbReference type="SAM" id="Phobius"/>
    </source>
</evidence>
<dbReference type="AlphaFoldDB" id="A0A167Y7Y8"/>
<gene>
    <name evidence="7" type="ORF">SPI_02741</name>
</gene>
<comment type="caution">
    <text evidence="7">The sequence shown here is derived from an EMBL/GenBank/DDBJ whole genome shotgun (WGS) entry which is preliminary data.</text>
</comment>
<proteinExistence type="predicted"/>
<dbReference type="EMBL" id="AZHD01000003">
    <property type="protein sequence ID" value="OAA65954.1"/>
    <property type="molecule type" value="Genomic_DNA"/>
</dbReference>
<feature type="transmembrane region" description="Helical" evidence="6">
    <location>
        <begin position="276"/>
        <end position="295"/>
    </location>
</feature>
<reference evidence="7 8" key="1">
    <citation type="journal article" date="2016" name="Genome Biol. Evol.">
        <title>Divergent and convergent evolution of fungal pathogenicity.</title>
        <authorList>
            <person name="Shang Y."/>
            <person name="Xiao G."/>
            <person name="Zheng P."/>
            <person name="Cen K."/>
            <person name="Zhan S."/>
            <person name="Wang C."/>
        </authorList>
    </citation>
    <scope>NUCLEOTIDE SEQUENCE [LARGE SCALE GENOMIC DNA]</scope>
    <source>
        <strain evidence="7 8">RCEF 264</strain>
    </source>
</reference>
<dbReference type="Gene3D" id="1.20.1250.20">
    <property type="entry name" value="MFS general substrate transporter like domains"/>
    <property type="match status" value="1"/>
</dbReference>
<feature type="transmembrane region" description="Helical" evidence="6">
    <location>
        <begin position="637"/>
        <end position="660"/>
    </location>
</feature>
<keyword evidence="3 6" id="KW-1133">Transmembrane helix</keyword>
<dbReference type="GO" id="GO:1990961">
    <property type="term" value="P:xenobiotic detoxification by transmembrane export across the plasma membrane"/>
    <property type="evidence" value="ECO:0007669"/>
    <property type="project" value="TreeGrafter"/>
</dbReference>
<evidence type="ECO:0000256" key="5">
    <source>
        <dbReference type="SAM" id="MobiDB-lite"/>
    </source>
</evidence>
<dbReference type="InterPro" id="IPR036259">
    <property type="entry name" value="MFS_trans_sf"/>
</dbReference>